<evidence type="ECO:0000256" key="1">
    <source>
        <dbReference type="ARBA" id="ARBA00005254"/>
    </source>
</evidence>
<evidence type="ECO:0000313" key="5">
    <source>
        <dbReference type="Proteomes" id="UP001324634"/>
    </source>
</evidence>
<dbReference type="Gene3D" id="1.10.12.10">
    <property type="entry name" value="Lyase 2-enoyl-coa Hydratase, Chain A, domain 2"/>
    <property type="match status" value="1"/>
</dbReference>
<comment type="similarity">
    <text evidence="1 3">Belongs to the enoyl-CoA hydratase/isomerase family.</text>
</comment>
<dbReference type="KEGG" id="psti:SOO65_06020"/>
<gene>
    <name evidence="4" type="ORF">SOO65_06020</name>
</gene>
<dbReference type="FunFam" id="1.10.12.10:FF:000001">
    <property type="entry name" value="Probable enoyl-CoA hydratase, mitochondrial"/>
    <property type="match status" value="1"/>
</dbReference>
<dbReference type="PANTHER" id="PTHR11941">
    <property type="entry name" value="ENOYL-COA HYDRATASE-RELATED"/>
    <property type="match status" value="1"/>
</dbReference>
<dbReference type="Gene3D" id="3.90.226.10">
    <property type="entry name" value="2-enoyl-CoA Hydratase, Chain A, domain 1"/>
    <property type="match status" value="1"/>
</dbReference>
<proteinExistence type="inferred from homology"/>
<dbReference type="FunFam" id="3.90.226.10:FF:000009">
    <property type="entry name" value="Carnitinyl-CoA dehydratase"/>
    <property type="match status" value="1"/>
</dbReference>
<dbReference type="Pfam" id="PF00378">
    <property type="entry name" value="ECH_1"/>
    <property type="match status" value="1"/>
</dbReference>
<dbReference type="InterPro" id="IPR029045">
    <property type="entry name" value="ClpP/crotonase-like_dom_sf"/>
</dbReference>
<dbReference type="CDD" id="cd06558">
    <property type="entry name" value="crotonase-like"/>
    <property type="match status" value="1"/>
</dbReference>
<dbReference type="Proteomes" id="UP001324634">
    <property type="component" value="Chromosome"/>
</dbReference>
<name>A0AAX4HSP1_9BACT</name>
<evidence type="ECO:0000256" key="3">
    <source>
        <dbReference type="RuleBase" id="RU003707"/>
    </source>
</evidence>
<accession>A0AAX4HSP1</accession>
<dbReference type="GO" id="GO:0016836">
    <property type="term" value="F:hydro-lyase activity"/>
    <property type="evidence" value="ECO:0007669"/>
    <property type="project" value="UniProtKB-ARBA"/>
</dbReference>
<keyword evidence="5" id="KW-1185">Reference proteome</keyword>
<dbReference type="PROSITE" id="PS00166">
    <property type="entry name" value="ENOYL_COA_HYDRATASE"/>
    <property type="match status" value="1"/>
</dbReference>
<dbReference type="RefSeq" id="WP_321398373.1">
    <property type="nucleotide sequence ID" value="NZ_CP139487.1"/>
</dbReference>
<dbReference type="GO" id="GO:0006635">
    <property type="term" value="P:fatty acid beta-oxidation"/>
    <property type="evidence" value="ECO:0007669"/>
    <property type="project" value="TreeGrafter"/>
</dbReference>
<dbReference type="EMBL" id="CP139487">
    <property type="protein sequence ID" value="WPU66299.1"/>
    <property type="molecule type" value="Genomic_DNA"/>
</dbReference>
<organism evidence="4 5">
    <name type="scientific">Peredibacter starrii</name>
    <dbReference type="NCBI Taxonomy" id="28202"/>
    <lineage>
        <taxon>Bacteria</taxon>
        <taxon>Pseudomonadati</taxon>
        <taxon>Bdellovibrionota</taxon>
        <taxon>Bacteriovoracia</taxon>
        <taxon>Bacteriovoracales</taxon>
        <taxon>Bacteriovoracaceae</taxon>
        <taxon>Peredibacter</taxon>
    </lineage>
</organism>
<dbReference type="InterPro" id="IPR001753">
    <property type="entry name" value="Enoyl-CoA_hydra/iso"/>
</dbReference>
<protein>
    <submittedName>
        <fullName evidence="4">Enoyl-CoA hydratase-related protein</fullName>
    </submittedName>
</protein>
<dbReference type="SUPFAM" id="SSF52096">
    <property type="entry name" value="ClpP/crotonase"/>
    <property type="match status" value="1"/>
</dbReference>
<dbReference type="InterPro" id="IPR014748">
    <property type="entry name" value="Enoyl-CoA_hydra_C"/>
</dbReference>
<evidence type="ECO:0000256" key="2">
    <source>
        <dbReference type="ARBA" id="ARBA00023239"/>
    </source>
</evidence>
<sequence length="262" mass="28699">MKSFENILLTKNYQNHAHVALIQLNRPKVLNAISTDLLKELVEALFLLEDDKDVRVIMITGGDRAFAAGADIAQLAEASPIDQINDTRIRTWKQMSLISKPIIAAVNGFALGAGSELAMSCDFIIAGDSARFGQPEIKIGTIPGAGGTQRLTRAIGKSKAMLAVLTGEMMDAYEAERSGLVAKVVPAETLMQETFEIAKVIANRAPVAVKLAKEAVNMAFETPLKDGMEFERRNFYLTFASKDQKEGMKAFMEKREPKYEGN</sequence>
<evidence type="ECO:0000313" key="4">
    <source>
        <dbReference type="EMBL" id="WPU66299.1"/>
    </source>
</evidence>
<dbReference type="PANTHER" id="PTHR11941:SF54">
    <property type="entry name" value="ENOYL-COA HYDRATASE, MITOCHONDRIAL"/>
    <property type="match status" value="1"/>
</dbReference>
<keyword evidence="2" id="KW-0456">Lyase</keyword>
<reference evidence="4 5" key="1">
    <citation type="submission" date="2023-11" db="EMBL/GenBank/DDBJ databases">
        <title>Peredibacter starrii A3.12.</title>
        <authorList>
            <person name="Mitchell R.J."/>
        </authorList>
    </citation>
    <scope>NUCLEOTIDE SEQUENCE [LARGE SCALE GENOMIC DNA]</scope>
    <source>
        <strain evidence="4 5">A3.12</strain>
    </source>
</reference>
<dbReference type="AlphaFoldDB" id="A0AAX4HSP1"/>
<dbReference type="InterPro" id="IPR018376">
    <property type="entry name" value="Enoyl-CoA_hyd/isom_CS"/>
</dbReference>